<proteinExistence type="predicted"/>
<sequence>MFSDGCTAEGSLNDSKFNDPMPWIGIYVGRGIALCRHGHRRRLRSRLPIQEVLVPLQILHFKRHDAHRHRDRDQVLGRSEAAMPRRQDQLAKVSSSAFICMVMGNLLPSLGTMEDTELLMNIVALGILVITAITNICIQMATGVIFEFWIEHVLIMLLMLDFACNLVLFIIGCSNHKVLLELTYEKKLKKAKGVFPSTEFIGGRAATARFREVLDDGVYLESPVRDRPVRTVLGFRGVLSFQSVILAESYSGLESCRGRSDFAVGKIVGFLLQNDPVRFHLFVSRFLRLKKLINRDNSISSHDSERELERNPNTSLRHYVIYLEGEEALVDLMMENNLRCHRSLDPDRSKEKAARSDQTSRPIGLVNFFTGVQDFDSDKVPIAVALPNIDERLVEQLVCGVDEGLKFVNEIENHLDEKKDLKHVRKAAEIVWSGVELYNKWLDVDLQKLASRESETGPEIIKQLAEISKQKFMEFADKDMVFMNECLQDAPSRWPIKVLAANSMYRICKTLLLEPEKGHHETAKASFTNLQRVISSKCHQTRIEERDKSIRSAVLLFGKTKKILEILERKRPEVSDHGRLVHIDDWHLVIKQMRMDSLHSLSCSSTDQETAASSPDLCISIE</sequence>
<organism evidence="2 3">
    <name type="scientific">Centaurea solstitialis</name>
    <name type="common">yellow star-thistle</name>
    <dbReference type="NCBI Taxonomy" id="347529"/>
    <lineage>
        <taxon>Eukaryota</taxon>
        <taxon>Viridiplantae</taxon>
        <taxon>Streptophyta</taxon>
        <taxon>Embryophyta</taxon>
        <taxon>Tracheophyta</taxon>
        <taxon>Spermatophyta</taxon>
        <taxon>Magnoliopsida</taxon>
        <taxon>eudicotyledons</taxon>
        <taxon>Gunneridae</taxon>
        <taxon>Pentapetalae</taxon>
        <taxon>asterids</taxon>
        <taxon>campanulids</taxon>
        <taxon>Asterales</taxon>
        <taxon>Asteraceae</taxon>
        <taxon>Carduoideae</taxon>
        <taxon>Cardueae</taxon>
        <taxon>Centaureinae</taxon>
        <taxon>Centaurea</taxon>
    </lineage>
</organism>
<evidence type="ECO:0000256" key="1">
    <source>
        <dbReference type="SAM" id="Phobius"/>
    </source>
</evidence>
<dbReference type="PANTHER" id="PTHR35307:SF3">
    <property type="entry name" value="DUF4220 DOMAIN-CONTAINING PROTEIN"/>
    <property type="match status" value="1"/>
</dbReference>
<keyword evidence="1" id="KW-1133">Transmembrane helix</keyword>
<keyword evidence="3" id="KW-1185">Reference proteome</keyword>
<dbReference type="Proteomes" id="UP001172457">
    <property type="component" value="Chromosome 3"/>
</dbReference>
<evidence type="ECO:0000313" key="2">
    <source>
        <dbReference type="EMBL" id="KAJ9555422.1"/>
    </source>
</evidence>
<name>A0AA38WCG0_9ASTR</name>
<gene>
    <name evidence="2" type="ORF">OSB04_010036</name>
</gene>
<feature type="transmembrane region" description="Helical" evidence="1">
    <location>
        <begin position="20"/>
        <end position="38"/>
    </location>
</feature>
<feature type="transmembrane region" description="Helical" evidence="1">
    <location>
        <begin position="122"/>
        <end position="146"/>
    </location>
</feature>
<feature type="transmembrane region" description="Helical" evidence="1">
    <location>
        <begin position="153"/>
        <end position="172"/>
    </location>
</feature>
<comment type="caution">
    <text evidence="2">The sequence shown here is derived from an EMBL/GenBank/DDBJ whole genome shotgun (WGS) entry which is preliminary data.</text>
</comment>
<dbReference type="AlphaFoldDB" id="A0AA38WCG0"/>
<reference evidence="2" key="1">
    <citation type="submission" date="2023-03" db="EMBL/GenBank/DDBJ databases">
        <title>Chromosome-scale reference genome and RAD-based genetic map of yellow starthistle (Centaurea solstitialis) reveal putative structural variation and QTLs associated with invader traits.</title>
        <authorList>
            <person name="Reatini B."/>
            <person name="Cang F.A."/>
            <person name="Jiang Q."/>
            <person name="Mckibben M.T.W."/>
            <person name="Barker M.S."/>
            <person name="Rieseberg L.H."/>
            <person name="Dlugosch K.M."/>
        </authorList>
    </citation>
    <scope>NUCLEOTIDE SEQUENCE</scope>
    <source>
        <strain evidence="2">CAN-66</strain>
        <tissue evidence="2">Leaf</tissue>
    </source>
</reference>
<protein>
    <submittedName>
        <fullName evidence="2">Uncharacterized protein</fullName>
    </submittedName>
</protein>
<dbReference type="PANTHER" id="PTHR35307">
    <property type="entry name" value="PROTEIN, PUTATIVE-RELATED"/>
    <property type="match status" value="1"/>
</dbReference>
<accession>A0AA38WCG0</accession>
<evidence type="ECO:0000313" key="3">
    <source>
        <dbReference type="Proteomes" id="UP001172457"/>
    </source>
</evidence>
<dbReference type="EMBL" id="JARYMX010000003">
    <property type="protein sequence ID" value="KAJ9555422.1"/>
    <property type="molecule type" value="Genomic_DNA"/>
</dbReference>
<keyword evidence="1" id="KW-0472">Membrane</keyword>
<feature type="transmembrane region" description="Helical" evidence="1">
    <location>
        <begin position="90"/>
        <end position="110"/>
    </location>
</feature>
<keyword evidence="1" id="KW-0812">Transmembrane</keyword>